<keyword evidence="4" id="KW-0812">Transmembrane</keyword>
<accession>A0ABT7ZYH1</accession>
<evidence type="ECO:0000256" key="1">
    <source>
        <dbReference type="ARBA" id="ARBA00004571"/>
    </source>
</evidence>
<feature type="signal peptide" evidence="8">
    <location>
        <begin position="1"/>
        <end position="19"/>
    </location>
</feature>
<evidence type="ECO:0000256" key="5">
    <source>
        <dbReference type="ARBA" id="ARBA00022729"/>
    </source>
</evidence>
<comment type="subcellular location">
    <subcellularLocation>
        <location evidence="1">Cell outer membrane</location>
        <topology evidence="1">Multi-pass membrane protein</topology>
    </subcellularLocation>
</comment>
<evidence type="ECO:0000256" key="2">
    <source>
        <dbReference type="ARBA" id="ARBA00008163"/>
    </source>
</evidence>
<comment type="caution">
    <text evidence="9">The sequence shown here is derived from an EMBL/GenBank/DDBJ whole genome shotgun (WGS) entry which is preliminary data.</text>
</comment>
<gene>
    <name evidence="9" type="ORF">QMA06_15115</name>
</gene>
<keyword evidence="6" id="KW-0472">Membrane</keyword>
<dbReference type="PANTHER" id="PTHR35093">
    <property type="entry name" value="OUTER MEMBRANE PROTEIN NMB0088-RELATED"/>
    <property type="match status" value="1"/>
</dbReference>
<evidence type="ECO:0000313" key="9">
    <source>
        <dbReference type="EMBL" id="MDN3494053.1"/>
    </source>
</evidence>
<dbReference type="Gene3D" id="2.40.160.60">
    <property type="entry name" value="Outer membrane protein transport protein (OMPP1/FadL/TodX)"/>
    <property type="match status" value="1"/>
</dbReference>
<evidence type="ECO:0000256" key="7">
    <source>
        <dbReference type="ARBA" id="ARBA00023237"/>
    </source>
</evidence>
<reference evidence="9 10" key="1">
    <citation type="journal article" date="2023" name="Int. J. Syst. Evol. Microbiol.">
        <title>Winogradskyella bathintestinalis sp. nov., isolated from the intestine of the deep-sea loosejaw dragonfish, Malacosteus niger.</title>
        <authorList>
            <person name="Uniacke-Lowe S."/>
            <person name="Johnson C.N."/>
            <person name="Stanton C."/>
            <person name="Hill C."/>
            <person name="Ross P."/>
        </authorList>
    </citation>
    <scope>NUCLEOTIDE SEQUENCE [LARGE SCALE GENOMIC DNA]</scope>
    <source>
        <strain evidence="9 10">APC 3343</strain>
    </source>
</reference>
<dbReference type="RefSeq" id="WP_290207749.1">
    <property type="nucleotide sequence ID" value="NZ_JASDDK010000009.1"/>
</dbReference>
<organism evidence="9 10">
    <name type="scientific">Winogradskyella bathintestinalis</name>
    <dbReference type="NCBI Taxonomy" id="3035208"/>
    <lineage>
        <taxon>Bacteria</taxon>
        <taxon>Pseudomonadati</taxon>
        <taxon>Bacteroidota</taxon>
        <taxon>Flavobacteriia</taxon>
        <taxon>Flavobacteriales</taxon>
        <taxon>Flavobacteriaceae</taxon>
        <taxon>Winogradskyella</taxon>
    </lineage>
</organism>
<evidence type="ECO:0000256" key="3">
    <source>
        <dbReference type="ARBA" id="ARBA00022452"/>
    </source>
</evidence>
<dbReference type="PANTHER" id="PTHR35093:SF8">
    <property type="entry name" value="OUTER MEMBRANE PROTEIN NMB0088-RELATED"/>
    <property type="match status" value="1"/>
</dbReference>
<evidence type="ECO:0000313" key="10">
    <source>
        <dbReference type="Proteomes" id="UP001231197"/>
    </source>
</evidence>
<keyword evidence="10" id="KW-1185">Reference proteome</keyword>
<protein>
    <submittedName>
        <fullName evidence="9">Outer membrane protein transport protein</fullName>
    </submittedName>
</protein>
<dbReference type="SUPFAM" id="SSF56935">
    <property type="entry name" value="Porins"/>
    <property type="match status" value="1"/>
</dbReference>
<proteinExistence type="inferred from homology"/>
<keyword evidence="5 8" id="KW-0732">Signal</keyword>
<feature type="chain" id="PRO_5047335076" evidence="8">
    <location>
        <begin position="20"/>
        <end position="505"/>
    </location>
</feature>
<evidence type="ECO:0000256" key="6">
    <source>
        <dbReference type="ARBA" id="ARBA00023136"/>
    </source>
</evidence>
<dbReference type="EMBL" id="JASDDK010000009">
    <property type="protein sequence ID" value="MDN3494053.1"/>
    <property type="molecule type" value="Genomic_DNA"/>
</dbReference>
<dbReference type="Proteomes" id="UP001231197">
    <property type="component" value="Unassembled WGS sequence"/>
</dbReference>
<keyword evidence="3" id="KW-1134">Transmembrane beta strand</keyword>
<comment type="similarity">
    <text evidence="2">Belongs to the OmpP1/FadL family.</text>
</comment>
<sequence length="505" mass="55882">MKKFLMLSIGLLSTSYILAQDITDAVRYSTEDLQGTARFKAMSGAFGALGGDMSSVNINPAGSAVFNNSHASISAGLFDRNNDTNYFNGNNSSSDSNIDLHQLGAAFIFNNTNSNSPWKKFSLSVAYDRTSDFDTDWIASGVNPNNTIGSYFVANANGLPLNDISVLSEESFSQAYSEIGSLFGFQHQQAFLGYEGFIINPDGDANTDLYNSTIVGGDYAQRYSYASRGYNGKLAFNFATSYDDKFYFGINLNSHFIDFERTTFLQESNSNPGSIVTDVYFENNLLTTGSGFSVQLGGIAKLSEEFRLGLSYNSPTWYRISDETSQYLETTRQEGGSDLGLIINPNVINVYEEYKLQTPGKLTGSLAYVFGKSGLLSFDYSLKDYSNTKFKPTSNALFSSINNDINNRLTSAASYRFGGEYRYKQLSFRGGYRIEESPYENTDFYGDLNGYSLGFGYSFGNLNLDLAFSQAKRDINHQLYNEGLTDSAEIQSKFTDFVFTVGFNI</sequence>
<name>A0ABT7ZYH1_9FLAO</name>
<evidence type="ECO:0000256" key="4">
    <source>
        <dbReference type="ARBA" id="ARBA00022692"/>
    </source>
</evidence>
<keyword evidence="7" id="KW-0998">Cell outer membrane</keyword>
<evidence type="ECO:0000256" key="8">
    <source>
        <dbReference type="SAM" id="SignalP"/>
    </source>
</evidence>
<dbReference type="InterPro" id="IPR005017">
    <property type="entry name" value="OMPP1/FadL/TodX"/>
</dbReference>